<evidence type="ECO:0000313" key="1">
    <source>
        <dbReference type="EMBL" id="GMN67071.1"/>
    </source>
</evidence>
<dbReference type="EMBL" id="BTGU01000401">
    <property type="protein sequence ID" value="GMN67071.1"/>
    <property type="molecule type" value="Genomic_DNA"/>
</dbReference>
<name>A0AA88JCG4_FICCA</name>
<accession>A0AA88JCG4</accession>
<reference evidence="1" key="1">
    <citation type="submission" date="2023-07" db="EMBL/GenBank/DDBJ databases">
        <title>draft genome sequence of fig (Ficus carica).</title>
        <authorList>
            <person name="Takahashi T."/>
            <person name="Nishimura K."/>
        </authorList>
    </citation>
    <scope>NUCLEOTIDE SEQUENCE</scope>
</reference>
<proteinExistence type="predicted"/>
<comment type="caution">
    <text evidence="1">The sequence shown here is derived from an EMBL/GenBank/DDBJ whole genome shotgun (WGS) entry which is preliminary data.</text>
</comment>
<keyword evidence="2" id="KW-1185">Reference proteome</keyword>
<gene>
    <name evidence="1" type="ORF">TIFTF001_036133</name>
</gene>
<evidence type="ECO:0000313" key="2">
    <source>
        <dbReference type="Proteomes" id="UP001187192"/>
    </source>
</evidence>
<dbReference type="Proteomes" id="UP001187192">
    <property type="component" value="Unassembled WGS sequence"/>
</dbReference>
<sequence>MNPLTQESVFDTTAERLRSESGRKSFAEGCLIGVLDEHVDLVVFQVLVCVRGAIIRCYSRHFESGRVRRSHDLRAAVGGGPACSGRSSLRVYRLSGLGLGCPSGNVPSKIFSEPPVVWPFSNARPGCRGSSSVLCLGNTPGLAVGLLRSLHWSGYSFGQPWATECVHEHSHGLGQALDVPDENFCLHKFALCSRALPTLRSPGAL</sequence>
<dbReference type="AlphaFoldDB" id="A0AA88JCG4"/>
<protein>
    <submittedName>
        <fullName evidence="1">Uncharacterized protein</fullName>
    </submittedName>
</protein>
<organism evidence="1 2">
    <name type="scientific">Ficus carica</name>
    <name type="common">Common fig</name>
    <dbReference type="NCBI Taxonomy" id="3494"/>
    <lineage>
        <taxon>Eukaryota</taxon>
        <taxon>Viridiplantae</taxon>
        <taxon>Streptophyta</taxon>
        <taxon>Embryophyta</taxon>
        <taxon>Tracheophyta</taxon>
        <taxon>Spermatophyta</taxon>
        <taxon>Magnoliopsida</taxon>
        <taxon>eudicotyledons</taxon>
        <taxon>Gunneridae</taxon>
        <taxon>Pentapetalae</taxon>
        <taxon>rosids</taxon>
        <taxon>fabids</taxon>
        <taxon>Rosales</taxon>
        <taxon>Moraceae</taxon>
        <taxon>Ficeae</taxon>
        <taxon>Ficus</taxon>
    </lineage>
</organism>